<dbReference type="EMBL" id="CAVMJV010000005">
    <property type="protein sequence ID" value="CAK5028702.1"/>
    <property type="molecule type" value="Genomic_DNA"/>
</dbReference>
<comment type="caution">
    <text evidence="1">The sequence shown here is derived from an EMBL/GenBank/DDBJ whole genome shotgun (WGS) entry which is preliminary data.</text>
</comment>
<proteinExistence type="predicted"/>
<reference evidence="1" key="1">
    <citation type="submission" date="2023-11" db="EMBL/GenBank/DDBJ databases">
        <authorList>
            <person name="Poullet M."/>
        </authorList>
    </citation>
    <scope>NUCLEOTIDE SEQUENCE</scope>
    <source>
        <strain evidence="1">E1834</strain>
    </source>
</reference>
<gene>
    <name evidence="1" type="ORF">MENTE1834_LOCUS6684</name>
</gene>
<organism evidence="1 2">
    <name type="scientific">Meloidogyne enterolobii</name>
    <name type="common">Root-knot nematode worm</name>
    <name type="synonym">Meloidogyne mayaguensis</name>
    <dbReference type="NCBI Taxonomy" id="390850"/>
    <lineage>
        <taxon>Eukaryota</taxon>
        <taxon>Metazoa</taxon>
        <taxon>Ecdysozoa</taxon>
        <taxon>Nematoda</taxon>
        <taxon>Chromadorea</taxon>
        <taxon>Rhabditida</taxon>
        <taxon>Tylenchina</taxon>
        <taxon>Tylenchomorpha</taxon>
        <taxon>Tylenchoidea</taxon>
        <taxon>Meloidogynidae</taxon>
        <taxon>Meloidogyninae</taxon>
        <taxon>Meloidogyne</taxon>
    </lineage>
</organism>
<evidence type="ECO:0000313" key="2">
    <source>
        <dbReference type="Proteomes" id="UP001497535"/>
    </source>
</evidence>
<evidence type="ECO:0000313" key="1">
    <source>
        <dbReference type="EMBL" id="CAK5028702.1"/>
    </source>
</evidence>
<keyword evidence="2" id="KW-1185">Reference proteome</keyword>
<accession>A0ACB0Y336</accession>
<protein>
    <submittedName>
        <fullName evidence="1">Uncharacterized protein</fullName>
    </submittedName>
</protein>
<name>A0ACB0Y336_MELEN</name>
<dbReference type="Proteomes" id="UP001497535">
    <property type="component" value="Unassembled WGS sequence"/>
</dbReference>
<sequence>MLFCFDDGSGAKKASTNPRSATTILPMFFASTLFVFVLVGQVNSEDVGFFKHTLKDGQVTLANDSKAVEAGDDYNLKNYTRLNGSCDVEIKNGSIVLYYKRENGKNIKDEGCTVDLFTKHPNMIKFRTGVKNKTADCLKKCSGTSIFDGASANLIPFAYSLKGNNITEIRNRSRFGKGQDCLERCDNGNCMEWTSLEVGWNICFYEKKRQVIAHTHPIGESLAIWSRSKVFNKFNEFELTITGQGGFYMDESVKEVYNPEDKGAEHPYCVPEGNGTVKPENWEINGSPAPGYDHLLVFYMLPQSASRNHSKGEIVKDDPPDGPKCEELYIEFDMQNYTLLAVGDPPTTTTTTTTTTTQPPTTTTTTTSTTTTSTPAPVKTTETTTTTTEKPIYRSDDFWRGVIFGGFLAFIMLSCFCCIMTTCCNKRTNRFCGKTCLMLHAINLTIFTLIGLGVFFVYTMVDNPSGLIVFILILSLTCCCMVSTCCIVHKYYKYEEGKLKDQEKRRREKEKEEEKAARLKHAQYKKEIDQVIDEYIAATKDFEDINPEVIKHAKKAQNLRPRQMPLPPYCSVGLSTDSDRHQFDREKDTTTANSLMGATETSKMEAAEHSKMGGKSEEAKVEEKSKMGEKSKMEEDKAKMEATAKVEEKSKMGEKSKMATTANSMMETNSKMEEEDKSKSSQQE</sequence>